<evidence type="ECO:0000256" key="11">
    <source>
        <dbReference type="ARBA" id="ARBA00022960"/>
    </source>
</evidence>
<dbReference type="Gene3D" id="3.90.78.10">
    <property type="entry name" value="UDP-N-acetylenolpyruvoylglucosamine reductase, C-terminal domain"/>
    <property type="match status" value="1"/>
</dbReference>
<dbReference type="InterPro" id="IPR006094">
    <property type="entry name" value="Oxid_FAD_bind_N"/>
</dbReference>
<dbReference type="InterPro" id="IPR036635">
    <property type="entry name" value="MurB_C_sf"/>
</dbReference>
<evidence type="ECO:0000256" key="3">
    <source>
        <dbReference type="ARBA" id="ARBA00004496"/>
    </source>
</evidence>
<comment type="pathway">
    <text evidence="4">Cell wall biogenesis; peptidoglycan biosynthesis.</text>
</comment>
<dbReference type="Pfam" id="PF02873">
    <property type="entry name" value="MurB_C"/>
    <property type="match status" value="1"/>
</dbReference>
<evidence type="ECO:0000256" key="16">
    <source>
        <dbReference type="ARBA" id="ARBA00048914"/>
    </source>
</evidence>
<dbReference type="PROSITE" id="PS51387">
    <property type="entry name" value="FAD_PCMH"/>
    <property type="match status" value="1"/>
</dbReference>
<name>A0A3B0WZ10_9ZZZZ</name>
<sequence>MHIQANYSLLPHNTFQINVKTQYYVEVNRQSDILTLRTDIKLASLPWRIIGDGSNLLLTDDLEGVTIRCTFKQITVIKEDNDNVWISVGAGVEWHHLVTYTVENDWWGLENLALIPGTVGAAPVQNIGAYGAEARDSITRVHTLNIYDGQHKEFRHSECHFGYRTSIFKQEFINKLLVYRVTFRLRKRHEGKPNLVYTPLKLALAETDYQKSELSPKIIYDTIISIRKNRIPDPSKIGNAGSFFKNPIIDAEYFATLQEKYPDILNHKMLDGNYKIPAAWLIEQAGWKGELHGHAAVSNQHALFLVNLGGATGTEIKELAQIIQKDINHKFGIYLEPEVIIL</sequence>
<dbReference type="InterPro" id="IPR016167">
    <property type="entry name" value="FAD-bd_PCMH_sub1"/>
</dbReference>
<evidence type="ECO:0000256" key="2">
    <source>
        <dbReference type="ARBA" id="ARBA00003921"/>
    </source>
</evidence>
<reference evidence="18" key="1">
    <citation type="submission" date="2018-06" db="EMBL/GenBank/DDBJ databases">
        <authorList>
            <person name="Zhirakovskaya E."/>
        </authorList>
    </citation>
    <scope>NUCLEOTIDE SEQUENCE</scope>
</reference>
<dbReference type="Pfam" id="PF01565">
    <property type="entry name" value="FAD_binding_4"/>
    <property type="match status" value="1"/>
</dbReference>
<keyword evidence="11" id="KW-0133">Cell shape</keyword>
<evidence type="ECO:0000256" key="6">
    <source>
        <dbReference type="ARBA" id="ARBA00022490"/>
    </source>
</evidence>
<dbReference type="InterPro" id="IPR003170">
    <property type="entry name" value="MurB"/>
</dbReference>
<dbReference type="GO" id="GO:0009252">
    <property type="term" value="P:peptidoglycan biosynthetic process"/>
    <property type="evidence" value="ECO:0007669"/>
    <property type="project" value="UniProtKB-UniPathway"/>
</dbReference>
<dbReference type="InterPro" id="IPR036318">
    <property type="entry name" value="FAD-bd_PCMH-like_sf"/>
</dbReference>
<accession>A0A3B0WZ10</accession>
<dbReference type="EC" id="1.3.1.98" evidence="5"/>
<keyword evidence="9" id="KW-0274">FAD</keyword>
<dbReference type="PANTHER" id="PTHR21071">
    <property type="entry name" value="UDP-N-ACETYLENOLPYRUVOYLGLUCOSAMINE REDUCTASE"/>
    <property type="match status" value="1"/>
</dbReference>
<evidence type="ECO:0000256" key="14">
    <source>
        <dbReference type="ARBA" id="ARBA00023306"/>
    </source>
</evidence>
<dbReference type="UniPathway" id="UPA00219"/>
<evidence type="ECO:0000256" key="4">
    <source>
        <dbReference type="ARBA" id="ARBA00004752"/>
    </source>
</evidence>
<dbReference type="AlphaFoldDB" id="A0A3B0WZ10"/>
<evidence type="ECO:0000256" key="9">
    <source>
        <dbReference type="ARBA" id="ARBA00022827"/>
    </source>
</evidence>
<gene>
    <name evidence="18" type="ORF">MNBD_GAMMA03-349</name>
</gene>
<dbReference type="GO" id="GO:0071555">
    <property type="term" value="P:cell wall organization"/>
    <property type="evidence" value="ECO:0007669"/>
    <property type="project" value="UniProtKB-KW"/>
</dbReference>
<keyword evidence="12" id="KW-0573">Peptidoglycan synthesis</keyword>
<dbReference type="SUPFAM" id="SSF56194">
    <property type="entry name" value="Uridine diphospho-N-Acetylenolpyruvylglucosamine reductase, MurB, C-terminal domain"/>
    <property type="match status" value="1"/>
</dbReference>
<keyword evidence="7" id="KW-0132">Cell division</keyword>
<evidence type="ECO:0000256" key="15">
    <source>
        <dbReference type="ARBA" id="ARBA00023316"/>
    </source>
</evidence>
<comment type="function">
    <text evidence="2">Cell wall formation.</text>
</comment>
<dbReference type="SUPFAM" id="SSF56176">
    <property type="entry name" value="FAD-binding/transporter-associated domain-like"/>
    <property type="match status" value="1"/>
</dbReference>
<dbReference type="GO" id="GO:0051301">
    <property type="term" value="P:cell division"/>
    <property type="evidence" value="ECO:0007669"/>
    <property type="project" value="UniProtKB-KW"/>
</dbReference>
<dbReference type="GO" id="GO:0008762">
    <property type="term" value="F:UDP-N-acetylmuramate dehydrogenase activity"/>
    <property type="evidence" value="ECO:0007669"/>
    <property type="project" value="UniProtKB-EC"/>
</dbReference>
<protein>
    <recommendedName>
        <fullName evidence="5">UDP-N-acetylmuramate dehydrogenase</fullName>
        <ecNumber evidence="5">1.3.1.98</ecNumber>
    </recommendedName>
</protein>
<dbReference type="InterPro" id="IPR016166">
    <property type="entry name" value="FAD-bd_PCMH"/>
</dbReference>
<proteinExistence type="inferred from homology"/>
<organism evidence="18">
    <name type="scientific">hydrothermal vent metagenome</name>
    <dbReference type="NCBI Taxonomy" id="652676"/>
    <lineage>
        <taxon>unclassified sequences</taxon>
        <taxon>metagenomes</taxon>
        <taxon>ecological metagenomes</taxon>
    </lineage>
</organism>
<dbReference type="Gene3D" id="3.30.465.10">
    <property type="match status" value="1"/>
</dbReference>
<evidence type="ECO:0000256" key="10">
    <source>
        <dbReference type="ARBA" id="ARBA00022857"/>
    </source>
</evidence>
<keyword evidence="15" id="KW-0961">Cell wall biogenesis/degradation</keyword>
<dbReference type="GO" id="GO:0071949">
    <property type="term" value="F:FAD binding"/>
    <property type="evidence" value="ECO:0007669"/>
    <property type="project" value="InterPro"/>
</dbReference>
<evidence type="ECO:0000256" key="7">
    <source>
        <dbReference type="ARBA" id="ARBA00022618"/>
    </source>
</evidence>
<dbReference type="EMBL" id="UOFC01000292">
    <property type="protein sequence ID" value="VAW49586.1"/>
    <property type="molecule type" value="Genomic_DNA"/>
</dbReference>
<keyword evidence="6" id="KW-0963">Cytoplasm</keyword>
<dbReference type="GO" id="GO:0005829">
    <property type="term" value="C:cytosol"/>
    <property type="evidence" value="ECO:0007669"/>
    <property type="project" value="TreeGrafter"/>
</dbReference>
<dbReference type="HAMAP" id="MF_00037">
    <property type="entry name" value="MurB"/>
    <property type="match status" value="1"/>
</dbReference>
<evidence type="ECO:0000256" key="1">
    <source>
        <dbReference type="ARBA" id="ARBA00001974"/>
    </source>
</evidence>
<keyword evidence="10" id="KW-0521">NADP</keyword>
<keyword evidence="8" id="KW-0285">Flavoprotein</keyword>
<dbReference type="NCBIfam" id="NF000755">
    <property type="entry name" value="PRK00046.1"/>
    <property type="match status" value="1"/>
</dbReference>
<dbReference type="InterPro" id="IPR011601">
    <property type="entry name" value="MurB_C"/>
</dbReference>
<keyword evidence="13 18" id="KW-0560">Oxidoreductase</keyword>
<dbReference type="InterPro" id="IPR016169">
    <property type="entry name" value="FAD-bd_PCMH_sub2"/>
</dbReference>
<comment type="cofactor">
    <cofactor evidence="1">
        <name>FAD</name>
        <dbReference type="ChEBI" id="CHEBI:57692"/>
    </cofactor>
</comment>
<evidence type="ECO:0000256" key="12">
    <source>
        <dbReference type="ARBA" id="ARBA00022984"/>
    </source>
</evidence>
<dbReference type="NCBIfam" id="TIGR00179">
    <property type="entry name" value="murB"/>
    <property type="match status" value="1"/>
</dbReference>
<feature type="domain" description="FAD-binding PCMH-type" evidence="17">
    <location>
        <begin position="16"/>
        <end position="188"/>
    </location>
</feature>
<evidence type="ECO:0000256" key="8">
    <source>
        <dbReference type="ARBA" id="ARBA00022630"/>
    </source>
</evidence>
<evidence type="ECO:0000256" key="5">
    <source>
        <dbReference type="ARBA" id="ARBA00012518"/>
    </source>
</evidence>
<evidence type="ECO:0000313" key="18">
    <source>
        <dbReference type="EMBL" id="VAW49586.1"/>
    </source>
</evidence>
<evidence type="ECO:0000259" key="17">
    <source>
        <dbReference type="PROSITE" id="PS51387"/>
    </source>
</evidence>
<keyword evidence="14" id="KW-0131">Cell cycle</keyword>
<comment type="subcellular location">
    <subcellularLocation>
        <location evidence="3">Cytoplasm</location>
    </subcellularLocation>
</comment>
<comment type="catalytic activity">
    <reaction evidence="16">
        <text>UDP-N-acetyl-alpha-D-muramate + NADP(+) = UDP-N-acetyl-3-O-(1-carboxyvinyl)-alpha-D-glucosamine + NADPH + H(+)</text>
        <dbReference type="Rhea" id="RHEA:12248"/>
        <dbReference type="ChEBI" id="CHEBI:15378"/>
        <dbReference type="ChEBI" id="CHEBI:57783"/>
        <dbReference type="ChEBI" id="CHEBI:58349"/>
        <dbReference type="ChEBI" id="CHEBI:68483"/>
        <dbReference type="ChEBI" id="CHEBI:70757"/>
        <dbReference type="EC" id="1.3.1.98"/>
    </reaction>
</comment>
<evidence type="ECO:0000256" key="13">
    <source>
        <dbReference type="ARBA" id="ARBA00023002"/>
    </source>
</evidence>
<dbReference type="PANTHER" id="PTHR21071:SF4">
    <property type="entry name" value="UDP-N-ACETYLENOLPYRUVOYLGLUCOSAMINE REDUCTASE"/>
    <property type="match status" value="1"/>
</dbReference>
<dbReference type="GO" id="GO:0008360">
    <property type="term" value="P:regulation of cell shape"/>
    <property type="evidence" value="ECO:0007669"/>
    <property type="project" value="UniProtKB-KW"/>
</dbReference>
<dbReference type="Gene3D" id="3.30.43.10">
    <property type="entry name" value="Uridine Diphospho-n-acetylenolpyruvylglucosamine Reductase, domain 2"/>
    <property type="match status" value="1"/>
</dbReference>